<sequence length="79" mass="8698">LRGTHAFKIPCCEPNSVGAAFPESFAALLERQELVLMKKWYSVFTDTTLRNELTVRGITHLYIGGLLTNICVQASAVDA</sequence>
<accession>A0AAD7JA93</accession>
<organism evidence="3 4">
    <name type="scientific">Mycena maculata</name>
    <dbReference type="NCBI Taxonomy" id="230809"/>
    <lineage>
        <taxon>Eukaryota</taxon>
        <taxon>Fungi</taxon>
        <taxon>Dikarya</taxon>
        <taxon>Basidiomycota</taxon>
        <taxon>Agaricomycotina</taxon>
        <taxon>Agaricomycetes</taxon>
        <taxon>Agaricomycetidae</taxon>
        <taxon>Agaricales</taxon>
        <taxon>Marasmiineae</taxon>
        <taxon>Mycenaceae</taxon>
        <taxon>Mycena</taxon>
    </lineage>
</organism>
<keyword evidence="4" id="KW-1185">Reference proteome</keyword>
<evidence type="ECO:0000313" key="3">
    <source>
        <dbReference type="EMBL" id="KAJ7758855.1"/>
    </source>
</evidence>
<evidence type="ECO:0000313" key="4">
    <source>
        <dbReference type="Proteomes" id="UP001215280"/>
    </source>
</evidence>
<feature type="domain" description="Isochorismatase-like" evidence="2">
    <location>
        <begin position="10"/>
        <end position="79"/>
    </location>
</feature>
<dbReference type="SUPFAM" id="SSF52499">
    <property type="entry name" value="Isochorismatase-like hydrolases"/>
    <property type="match status" value="1"/>
</dbReference>
<dbReference type="AlphaFoldDB" id="A0AAD7JA93"/>
<dbReference type="Gene3D" id="3.40.50.850">
    <property type="entry name" value="Isochorismatase-like"/>
    <property type="match status" value="1"/>
</dbReference>
<dbReference type="EMBL" id="JARJLG010000054">
    <property type="protein sequence ID" value="KAJ7758855.1"/>
    <property type="molecule type" value="Genomic_DNA"/>
</dbReference>
<dbReference type="Proteomes" id="UP001215280">
    <property type="component" value="Unassembled WGS sequence"/>
</dbReference>
<gene>
    <name evidence="3" type="ORF">DFH07DRAFT_695005</name>
</gene>
<evidence type="ECO:0000256" key="1">
    <source>
        <dbReference type="ARBA" id="ARBA00006336"/>
    </source>
</evidence>
<feature type="non-terminal residue" evidence="3">
    <location>
        <position position="79"/>
    </location>
</feature>
<dbReference type="InterPro" id="IPR036380">
    <property type="entry name" value="Isochorismatase-like_sf"/>
</dbReference>
<dbReference type="InterPro" id="IPR000868">
    <property type="entry name" value="Isochorismatase-like_dom"/>
</dbReference>
<reference evidence="3" key="1">
    <citation type="submission" date="2023-03" db="EMBL/GenBank/DDBJ databases">
        <title>Massive genome expansion in bonnet fungi (Mycena s.s.) driven by repeated elements and novel gene families across ecological guilds.</title>
        <authorList>
            <consortium name="Lawrence Berkeley National Laboratory"/>
            <person name="Harder C.B."/>
            <person name="Miyauchi S."/>
            <person name="Viragh M."/>
            <person name="Kuo A."/>
            <person name="Thoen E."/>
            <person name="Andreopoulos B."/>
            <person name="Lu D."/>
            <person name="Skrede I."/>
            <person name="Drula E."/>
            <person name="Henrissat B."/>
            <person name="Morin E."/>
            <person name="Kohler A."/>
            <person name="Barry K."/>
            <person name="LaButti K."/>
            <person name="Morin E."/>
            <person name="Salamov A."/>
            <person name="Lipzen A."/>
            <person name="Mereny Z."/>
            <person name="Hegedus B."/>
            <person name="Baldrian P."/>
            <person name="Stursova M."/>
            <person name="Weitz H."/>
            <person name="Taylor A."/>
            <person name="Grigoriev I.V."/>
            <person name="Nagy L.G."/>
            <person name="Martin F."/>
            <person name="Kauserud H."/>
        </authorList>
    </citation>
    <scope>NUCLEOTIDE SEQUENCE</scope>
    <source>
        <strain evidence="3">CBHHK188m</strain>
    </source>
</reference>
<proteinExistence type="inferred from homology"/>
<feature type="non-terminal residue" evidence="3">
    <location>
        <position position="1"/>
    </location>
</feature>
<dbReference type="Pfam" id="PF00857">
    <property type="entry name" value="Isochorismatase"/>
    <property type="match status" value="1"/>
</dbReference>
<protein>
    <submittedName>
        <fullName evidence="3">Isochorismatase-like protein</fullName>
    </submittedName>
</protein>
<evidence type="ECO:0000259" key="2">
    <source>
        <dbReference type="Pfam" id="PF00857"/>
    </source>
</evidence>
<name>A0AAD7JA93_9AGAR</name>
<comment type="caution">
    <text evidence="3">The sequence shown here is derived from an EMBL/GenBank/DDBJ whole genome shotgun (WGS) entry which is preliminary data.</text>
</comment>
<comment type="similarity">
    <text evidence="1">Belongs to the isochorismatase family.</text>
</comment>